<dbReference type="GO" id="GO:0016787">
    <property type="term" value="F:hydrolase activity"/>
    <property type="evidence" value="ECO:0007669"/>
    <property type="project" value="InterPro"/>
</dbReference>
<dbReference type="InterPro" id="IPR051918">
    <property type="entry name" value="STPP_CPPED1"/>
</dbReference>
<dbReference type="AlphaFoldDB" id="A0A429GV43"/>
<gene>
    <name evidence="3" type="ORF">D6D85_02405</name>
</gene>
<organism evidence="3 4">
    <name type="scientific">Candidatus Methanodesulfokora washburnensis</name>
    <dbReference type="NCBI Taxonomy" id="2478471"/>
    <lineage>
        <taxon>Archaea</taxon>
        <taxon>Thermoproteota</taxon>
        <taxon>Candidatus Korarchaeia</taxon>
        <taxon>Candidatus Korarchaeia incertae sedis</taxon>
        <taxon>Candidatus Methanodesulfokora</taxon>
    </lineage>
</organism>
<feature type="transmembrane region" description="Helical" evidence="1">
    <location>
        <begin position="614"/>
        <end position="634"/>
    </location>
</feature>
<keyword evidence="1" id="KW-0472">Membrane</keyword>
<dbReference type="Proteomes" id="UP000277582">
    <property type="component" value="Unassembled WGS sequence"/>
</dbReference>
<dbReference type="EMBL" id="RCOS01000030">
    <property type="protein sequence ID" value="RSN77692.1"/>
    <property type="molecule type" value="Genomic_DNA"/>
</dbReference>
<dbReference type="Pfam" id="PF00149">
    <property type="entry name" value="Metallophos"/>
    <property type="match status" value="1"/>
</dbReference>
<dbReference type="PANTHER" id="PTHR43143">
    <property type="entry name" value="METALLOPHOSPHOESTERASE, CALCINEURIN SUPERFAMILY"/>
    <property type="match status" value="1"/>
</dbReference>
<protein>
    <recommendedName>
        <fullName evidence="2">Calcineurin-like phosphoesterase domain-containing protein</fullName>
    </recommendedName>
</protein>
<sequence length="638" mass="71909">MIKLLASLVKDLGGRMKKPIIILLILPLVLVSAQPPSANIVFYAEKVSYPLPSIPEPVLQGGVLKVISSLQISKAKIHNELGSYDLPLLSKNSSGFFFSVPKDVRPGLYNLLLSSESESIEEPHSVWVMSSWPKMLRLLAFGDVKTPTAAPNFFEAVKEINLINPDVAIFLGDLVETPSISSAWKLFLGSYNLLEVPTYVVIGNHEYETRGKADIYRSIFGPWNYSVSIGNFFIVVLPTDEDGWIREEYIRWADEVLSTAEGKFKILAFHHPLFSPELKERGIYEVNVSSIDDFDRLLSDKYIYGSFADHPKEAKMLFSVIINRDVRLILSEHIHTDLNVMVRDWNGKMHYFISPAAIAYDIRQNDIRGFKLLRIYDNGTVDLRSTYYDGTGFAKYPNSIPLDSGEGVEPYKLGFLKYFYINNDGKHHDVSFEAINELKEEFCDIKVVFRLPQDVQISSYRMLMEGTKGNYEVIDYNGTRFVIFKNLCLPANSAVSIGFYTSDDKVPPVIKFLGAEEHGKWTIVRFSVQDSGWGPKNMSISYKIGDRWEKPDLVDMSPIENGTIVYSAWIPAKGADIRAVAYDFAGNSATWKPAVPQPTGPQPTPPAEQPQTPYTVIMIAVLAVVIFLTLLVIIRRRK</sequence>
<evidence type="ECO:0000313" key="4">
    <source>
        <dbReference type="Proteomes" id="UP000277582"/>
    </source>
</evidence>
<dbReference type="PANTHER" id="PTHR43143:SF1">
    <property type="entry name" value="SERINE_THREONINE-PROTEIN PHOSPHATASE CPPED1"/>
    <property type="match status" value="1"/>
</dbReference>
<keyword evidence="1" id="KW-0812">Transmembrane</keyword>
<evidence type="ECO:0000313" key="3">
    <source>
        <dbReference type="EMBL" id="RSN77692.1"/>
    </source>
</evidence>
<evidence type="ECO:0000259" key="2">
    <source>
        <dbReference type="Pfam" id="PF00149"/>
    </source>
</evidence>
<dbReference type="InterPro" id="IPR029052">
    <property type="entry name" value="Metallo-depent_PP-like"/>
</dbReference>
<dbReference type="InterPro" id="IPR004843">
    <property type="entry name" value="Calcineurin-like_PHP"/>
</dbReference>
<comment type="caution">
    <text evidence="3">The sequence shown here is derived from an EMBL/GenBank/DDBJ whole genome shotgun (WGS) entry which is preliminary data.</text>
</comment>
<accession>A0A429GV43</accession>
<evidence type="ECO:0000256" key="1">
    <source>
        <dbReference type="SAM" id="Phobius"/>
    </source>
</evidence>
<name>A0A429GV43_9CREN</name>
<keyword evidence="4" id="KW-1185">Reference proteome</keyword>
<feature type="domain" description="Calcineurin-like phosphoesterase" evidence="2">
    <location>
        <begin position="137"/>
        <end position="281"/>
    </location>
</feature>
<reference evidence="3 4" key="1">
    <citation type="submission" date="2018-10" db="EMBL/GenBank/DDBJ databases">
        <title>Co-occurring genomic capacity for anaerobic methane metabolism and dissimilatory sulfite reduction discovered in the Korarchaeota.</title>
        <authorList>
            <person name="Mckay L.J."/>
            <person name="Dlakic M."/>
            <person name="Fields M.W."/>
            <person name="Delmont T.O."/>
            <person name="Eren A.M."/>
            <person name="Jay Z.J."/>
            <person name="Klingelsmith K.B."/>
            <person name="Rusch D.B."/>
            <person name="Inskeep W.P."/>
        </authorList>
    </citation>
    <scope>NUCLEOTIDE SEQUENCE [LARGE SCALE GENOMIC DNA]</scope>
    <source>
        <strain evidence="3 4">MDKW</strain>
    </source>
</reference>
<proteinExistence type="predicted"/>
<dbReference type="Gene3D" id="3.60.21.10">
    <property type="match status" value="1"/>
</dbReference>
<keyword evidence="1" id="KW-1133">Transmembrane helix</keyword>
<dbReference type="SUPFAM" id="SSF56300">
    <property type="entry name" value="Metallo-dependent phosphatases"/>
    <property type="match status" value="1"/>
</dbReference>